<keyword evidence="4" id="KW-0732">Signal</keyword>
<dbReference type="Proteomes" id="UP000007305">
    <property type="component" value="Chromosome 7"/>
</dbReference>
<protein>
    <submittedName>
        <fullName evidence="13">Uncharacterized protein</fullName>
    </submittedName>
</protein>
<evidence type="ECO:0000256" key="5">
    <source>
        <dbReference type="ARBA" id="ARBA00022974"/>
    </source>
</evidence>
<dbReference type="GO" id="GO:0098552">
    <property type="term" value="C:side of membrane"/>
    <property type="evidence" value="ECO:0007669"/>
    <property type="project" value="UniProtKB-KW"/>
</dbReference>
<evidence type="ECO:0000256" key="8">
    <source>
        <dbReference type="ARBA" id="ARBA00023278"/>
    </source>
</evidence>
<evidence type="ECO:0000256" key="11">
    <source>
        <dbReference type="SAM" id="MobiDB-lite"/>
    </source>
</evidence>
<evidence type="ECO:0000313" key="13">
    <source>
        <dbReference type="EnsemblPlants" id="Zm00001eb325160_P001"/>
    </source>
</evidence>
<dbReference type="EnsemblPlants" id="Zm00001eb325160_T001">
    <property type="protein sequence ID" value="Zm00001eb325160_P001"/>
    <property type="gene ID" value="Zm00001eb325160"/>
</dbReference>
<dbReference type="Gramene" id="Zm00001eb325160_T001">
    <property type="protein sequence ID" value="Zm00001eb325160_P001"/>
    <property type="gene ID" value="Zm00001eb325160"/>
</dbReference>
<evidence type="ECO:0000256" key="2">
    <source>
        <dbReference type="ARBA" id="ARBA00005835"/>
    </source>
</evidence>
<proteinExistence type="inferred from homology"/>
<reference evidence="13" key="3">
    <citation type="submission" date="2021-05" db="UniProtKB">
        <authorList>
            <consortium name="EnsemblPlants"/>
        </authorList>
    </citation>
    <scope>IDENTIFICATION</scope>
    <source>
        <strain evidence="13">cv. B73</strain>
    </source>
</reference>
<dbReference type="InParanoid" id="A0A804QHK1"/>
<dbReference type="PANTHER" id="PTHR34114:SF7">
    <property type="entry name" value="OS07G0573900 PROTEIN"/>
    <property type="match status" value="1"/>
</dbReference>
<organism evidence="13 14">
    <name type="scientific">Zea mays</name>
    <name type="common">Maize</name>
    <dbReference type="NCBI Taxonomy" id="4577"/>
    <lineage>
        <taxon>Eukaryota</taxon>
        <taxon>Viridiplantae</taxon>
        <taxon>Streptophyta</taxon>
        <taxon>Embryophyta</taxon>
        <taxon>Tracheophyta</taxon>
        <taxon>Spermatophyta</taxon>
        <taxon>Magnoliopsida</taxon>
        <taxon>Liliopsida</taxon>
        <taxon>Poales</taxon>
        <taxon>Poaceae</taxon>
        <taxon>PACMAD clade</taxon>
        <taxon>Panicoideae</taxon>
        <taxon>Andropogonodae</taxon>
        <taxon>Andropogoneae</taxon>
        <taxon>Tripsacinae</taxon>
        <taxon>Zea</taxon>
    </lineage>
</organism>
<evidence type="ECO:0000256" key="1">
    <source>
        <dbReference type="ARBA" id="ARBA00004589"/>
    </source>
</evidence>
<keyword evidence="3" id="KW-0336">GPI-anchor</keyword>
<keyword evidence="5" id="KW-0654">Proteoglycan</keyword>
<name>A0A804QHK1_MAIZE</name>
<evidence type="ECO:0000313" key="14">
    <source>
        <dbReference type="Proteomes" id="UP000007305"/>
    </source>
</evidence>
<keyword evidence="8" id="KW-0379">Hydroxylation</keyword>
<keyword evidence="6 12" id="KW-0472">Membrane</keyword>
<dbReference type="AlphaFoldDB" id="A0A804QHK1"/>
<dbReference type="PANTHER" id="PTHR34114">
    <property type="entry name" value="ARABINOGALACTAN PEPTIDE 1"/>
    <property type="match status" value="1"/>
</dbReference>
<keyword evidence="14" id="KW-1185">Reference proteome</keyword>
<keyword evidence="12" id="KW-1133">Transmembrane helix</keyword>
<reference evidence="14" key="1">
    <citation type="submission" date="2015-12" db="EMBL/GenBank/DDBJ databases">
        <title>Update maize B73 reference genome by single molecule sequencing technologies.</title>
        <authorList>
            <consortium name="Maize Genome Sequencing Project"/>
            <person name="Ware D."/>
        </authorList>
    </citation>
    <scope>NUCLEOTIDE SEQUENCE [LARGE SCALE GENOMIC DNA]</scope>
    <source>
        <strain evidence="14">cv. B73</strain>
    </source>
</reference>
<evidence type="ECO:0000256" key="12">
    <source>
        <dbReference type="SAM" id="Phobius"/>
    </source>
</evidence>
<dbReference type="GO" id="GO:0012505">
    <property type="term" value="C:endomembrane system"/>
    <property type="evidence" value="ECO:0007669"/>
    <property type="project" value="UniProtKB-SubCell"/>
</dbReference>
<keyword evidence="9" id="KW-0449">Lipoprotein</keyword>
<accession>A0A804QHK1</accession>
<evidence type="ECO:0000256" key="3">
    <source>
        <dbReference type="ARBA" id="ARBA00022622"/>
    </source>
</evidence>
<evidence type="ECO:0000256" key="10">
    <source>
        <dbReference type="ARBA" id="ARBA00037868"/>
    </source>
</evidence>
<evidence type="ECO:0000256" key="6">
    <source>
        <dbReference type="ARBA" id="ARBA00023136"/>
    </source>
</evidence>
<evidence type="ECO:0000256" key="7">
    <source>
        <dbReference type="ARBA" id="ARBA00023180"/>
    </source>
</evidence>
<reference evidence="13" key="2">
    <citation type="submission" date="2019-07" db="EMBL/GenBank/DDBJ databases">
        <authorList>
            <person name="Seetharam A."/>
            <person name="Woodhouse M."/>
            <person name="Cannon E."/>
        </authorList>
    </citation>
    <scope>NUCLEOTIDE SEQUENCE [LARGE SCALE GENOMIC DNA]</scope>
    <source>
        <strain evidence="13">cv. B73</strain>
    </source>
</reference>
<feature type="region of interest" description="Disordered" evidence="11">
    <location>
        <begin position="83"/>
        <end position="180"/>
    </location>
</feature>
<evidence type="ECO:0000256" key="4">
    <source>
        <dbReference type="ARBA" id="ARBA00022729"/>
    </source>
</evidence>
<feature type="compositionally biased region" description="Polar residues" evidence="11">
    <location>
        <begin position="150"/>
        <end position="163"/>
    </location>
</feature>
<feature type="transmembrane region" description="Helical" evidence="12">
    <location>
        <begin position="211"/>
        <end position="228"/>
    </location>
</feature>
<evidence type="ECO:0000256" key="9">
    <source>
        <dbReference type="ARBA" id="ARBA00023288"/>
    </source>
</evidence>
<feature type="transmembrane region" description="Helical" evidence="12">
    <location>
        <begin position="240"/>
        <end position="259"/>
    </location>
</feature>
<feature type="compositionally biased region" description="Low complexity" evidence="11">
    <location>
        <begin position="108"/>
        <end position="122"/>
    </location>
</feature>
<keyword evidence="12" id="KW-0812">Transmembrane</keyword>
<sequence length="260" mass="27294">MLRCRDWPFLCTHGRRGRIVTSEWRWKKEEGRDCTERSSNPDRHEIVSSETTAVLPLPACSTKQYAHERSFLGAGRAVLRTRTAGGRRRAQTRAWSAVSTAIGRAERAPTGNGPAAPAQPQGDARLPGRFTKRGGTRQMASQPRVVRGPSRSSPASQPPTASRNLPGRAKRGGPSPACAPARLYKTLVPPQRPSPPPSSSSQPMAGLRMKFVAVAAMAAALVASAAAAEAPAPAPASDAAAAVPLAAASLAAAAFGYLFC</sequence>
<dbReference type="InterPro" id="IPR039281">
    <property type="entry name" value="AGP3/12/13/14/21"/>
</dbReference>
<comment type="subcellular location">
    <subcellularLocation>
        <location evidence="10">Endomembrane system</location>
        <topology evidence="10">Lipid-anchor</topology>
    </subcellularLocation>
    <subcellularLocation>
        <location evidence="1">Membrane</location>
        <topology evidence="1">Lipid-anchor</topology>
        <topology evidence="1">GPI-anchor</topology>
    </subcellularLocation>
</comment>
<keyword evidence="7" id="KW-0325">Glycoprotein</keyword>
<comment type="similarity">
    <text evidence="2">Belongs to the AG-peptide AGP family.</text>
</comment>